<dbReference type="PROSITE" id="PS51257">
    <property type="entry name" value="PROKAR_LIPOPROTEIN"/>
    <property type="match status" value="1"/>
</dbReference>
<reference evidence="1 2" key="1">
    <citation type="journal article" date="2023" name="BMC Biol.">
        <title>The compact genome of the sponge Oopsacas minuta (Hexactinellida) is lacking key metazoan core genes.</title>
        <authorList>
            <person name="Santini S."/>
            <person name="Schenkelaars Q."/>
            <person name="Jourda C."/>
            <person name="Duchesne M."/>
            <person name="Belahbib H."/>
            <person name="Rocher C."/>
            <person name="Selva M."/>
            <person name="Riesgo A."/>
            <person name="Vervoort M."/>
            <person name="Leys S.P."/>
            <person name="Kodjabachian L."/>
            <person name="Le Bivic A."/>
            <person name="Borchiellini C."/>
            <person name="Claverie J.M."/>
            <person name="Renard E."/>
        </authorList>
    </citation>
    <scope>NUCLEOTIDE SEQUENCE [LARGE SCALE GENOMIC DNA]</scope>
    <source>
        <strain evidence="1">SPO-2</strain>
    </source>
</reference>
<evidence type="ECO:0000313" key="1">
    <source>
        <dbReference type="EMBL" id="KAI6646424.1"/>
    </source>
</evidence>
<comment type="caution">
    <text evidence="1">The sequence shown here is derived from an EMBL/GenBank/DDBJ whole genome shotgun (WGS) entry which is preliminary data.</text>
</comment>
<dbReference type="SUPFAM" id="SSF82171">
    <property type="entry name" value="DPP6 N-terminal domain-like"/>
    <property type="match status" value="1"/>
</dbReference>
<organism evidence="1 2">
    <name type="scientific">Oopsacas minuta</name>
    <dbReference type="NCBI Taxonomy" id="111878"/>
    <lineage>
        <taxon>Eukaryota</taxon>
        <taxon>Metazoa</taxon>
        <taxon>Porifera</taxon>
        <taxon>Hexactinellida</taxon>
        <taxon>Hexasterophora</taxon>
        <taxon>Lyssacinosida</taxon>
        <taxon>Leucopsacidae</taxon>
        <taxon>Oopsacas</taxon>
    </lineage>
</organism>
<sequence>MTTKIFPSRHSPLPLLSPTCTLSWMSPSILYSCLITGQENGCIGITWYPSNKFPSSPSHFSSLTLSYSCLTRITHIRCCSPNSYAAVADANGTLMLLSVRQPHSGVTRMLTSMTNTPQTIVGVDWSHRGSSLACLRANAKRSTQLVLIIYSNLSHTQIGHTEVTFPRNVVRESMIASEQLIASQRIAWSQDDSAIFLTTPDHSVLKLSSQTWQITARLHLSYCTQLQMISSTQLLAASSEGKLSLYNFSSNSFKQLTRHVDNWVWSVYHEKLLAVTRQGNSCHLSVISPVGIEQSRYNLPTSGYVTSVSLSPDSTILSYTTGSYMCSLLLYTSVPTLSDLCMRTIGDTRVCASSLPQRLQEQVSMHHNVLFYPWCLSDAVELSVLSMEKRSGIGQSSRLLLVKKDHLGQELDVLRFYHSNKLWKHSVKLKKQSGLDSMLPKLLSLCITQPPKNCKIKWNISKSVFTLRTGANELHLIFVTGVDEFIAIFRGGQHRISMVEKTGLVIMKLIDGDIVTKISHDQNLFRMKLYKLELFSQLQILMIVLAFIIRNF</sequence>
<accession>A0AAV7JCC5</accession>
<name>A0AAV7JCC5_9METZ</name>
<dbReference type="AlphaFoldDB" id="A0AAV7JCC5"/>
<dbReference type="EMBL" id="JAKMXF010000354">
    <property type="protein sequence ID" value="KAI6646424.1"/>
    <property type="molecule type" value="Genomic_DNA"/>
</dbReference>
<proteinExistence type="predicted"/>
<evidence type="ECO:0000313" key="2">
    <source>
        <dbReference type="Proteomes" id="UP001165289"/>
    </source>
</evidence>
<dbReference type="Proteomes" id="UP001165289">
    <property type="component" value="Unassembled WGS sequence"/>
</dbReference>
<keyword evidence="2" id="KW-1185">Reference proteome</keyword>
<gene>
    <name evidence="1" type="ORF">LOD99_12546</name>
</gene>
<protein>
    <submittedName>
        <fullName evidence="1">Uncharacterized protein</fullName>
    </submittedName>
</protein>